<feature type="domain" description="Phosphoacetylglucosamine mutase AMG1" evidence="1">
    <location>
        <begin position="78"/>
        <end position="114"/>
    </location>
</feature>
<accession>A0A1I7WED3</accession>
<dbReference type="GO" id="GO:0006048">
    <property type="term" value="P:UDP-N-acetylglucosamine biosynthetic process"/>
    <property type="evidence" value="ECO:0007669"/>
    <property type="project" value="TreeGrafter"/>
</dbReference>
<keyword evidence="2" id="KW-1185">Reference proteome</keyword>
<evidence type="ECO:0000313" key="3">
    <source>
        <dbReference type="WBParaSite" id="Hba_03261"/>
    </source>
</evidence>
<protein>
    <recommendedName>
        <fullName evidence="1">Phosphoacetylglucosamine mutase AMG1 domain-containing protein</fullName>
    </recommendedName>
</protein>
<dbReference type="GO" id="GO:0004610">
    <property type="term" value="F:phosphoacetylglucosamine mutase activity"/>
    <property type="evidence" value="ECO:0007669"/>
    <property type="project" value="TreeGrafter"/>
</dbReference>
<dbReference type="Proteomes" id="UP000095283">
    <property type="component" value="Unplaced"/>
</dbReference>
<dbReference type="PANTHER" id="PTHR45955:SF1">
    <property type="entry name" value="PHOSPHOACETYLGLUCOSAMINE MUTASE"/>
    <property type="match status" value="1"/>
</dbReference>
<proteinExistence type="predicted"/>
<evidence type="ECO:0000259" key="1">
    <source>
        <dbReference type="Pfam" id="PF21404"/>
    </source>
</evidence>
<dbReference type="InterPro" id="IPR049022">
    <property type="entry name" value="AMG1_III"/>
</dbReference>
<dbReference type="PANTHER" id="PTHR45955">
    <property type="entry name" value="PHOSPHOACETYLGLUCOSAMINE MUTASE"/>
    <property type="match status" value="1"/>
</dbReference>
<sequence>MSLFIKIPDILVPMIKLCRPGVDSLNFSYYIIGFTFRRDSYFLKYLHHAALQFDRVGILFIKHLFYYLITLFRVACKNPAARRLQLISRVINEVVGDAMADLLAVELILRWYGWNITDWEQQLYCDAPSVQLKVPVCIFSNNLIFLKNILHHFIYLLFSF</sequence>
<dbReference type="AlphaFoldDB" id="A0A1I7WED3"/>
<evidence type="ECO:0000313" key="2">
    <source>
        <dbReference type="Proteomes" id="UP000095283"/>
    </source>
</evidence>
<name>A0A1I7WED3_HETBA</name>
<reference evidence="3" key="1">
    <citation type="submission" date="2016-11" db="UniProtKB">
        <authorList>
            <consortium name="WormBaseParasite"/>
        </authorList>
    </citation>
    <scope>IDENTIFICATION</scope>
</reference>
<organism evidence="2 3">
    <name type="scientific">Heterorhabditis bacteriophora</name>
    <name type="common">Entomopathogenic nematode worm</name>
    <dbReference type="NCBI Taxonomy" id="37862"/>
    <lineage>
        <taxon>Eukaryota</taxon>
        <taxon>Metazoa</taxon>
        <taxon>Ecdysozoa</taxon>
        <taxon>Nematoda</taxon>
        <taxon>Chromadorea</taxon>
        <taxon>Rhabditida</taxon>
        <taxon>Rhabditina</taxon>
        <taxon>Rhabditomorpha</taxon>
        <taxon>Strongyloidea</taxon>
        <taxon>Heterorhabditidae</taxon>
        <taxon>Heterorhabditis</taxon>
    </lineage>
</organism>
<dbReference type="WBParaSite" id="Hba_03261">
    <property type="protein sequence ID" value="Hba_03261"/>
    <property type="gene ID" value="Hba_03261"/>
</dbReference>
<dbReference type="Pfam" id="PF21404">
    <property type="entry name" value="AMG1_III"/>
    <property type="match status" value="1"/>
</dbReference>